<dbReference type="GO" id="GO:0035870">
    <property type="term" value="F:dITP diphosphatase activity"/>
    <property type="evidence" value="ECO:0007669"/>
    <property type="project" value="UniProtKB-UniRule"/>
</dbReference>
<dbReference type="EMBL" id="FOJU01000004">
    <property type="protein sequence ID" value="SFB04783.1"/>
    <property type="molecule type" value="Genomic_DNA"/>
</dbReference>
<dbReference type="GO" id="GO:0036220">
    <property type="term" value="F:ITP diphosphatase activity"/>
    <property type="evidence" value="ECO:0007669"/>
    <property type="project" value="UniProtKB-UniRule"/>
</dbReference>
<evidence type="ECO:0000256" key="1">
    <source>
        <dbReference type="ARBA" id="ARBA00008023"/>
    </source>
</evidence>
<dbReference type="Pfam" id="PF01725">
    <property type="entry name" value="Ham1p_like"/>
    <property type="match status" value="1"/>
</dbReference>
<comment type="subunit">
    <text evidence="2 10">Homodimer.</text>
</comment>
<sequence>MSDHLSGTIVLASHNAGKLREIAALLLPYDVEVKSAKDFGLSEPDETEETFAGNARLKAHHAARETGLPALSDDSGLSVIALDGRPGVHTADWAETEHGRDFDMAMEKVWQAVQITGRPAPYSAAFHCTLCLAFPDGSDKIFEGTVEGVLVWPKRGDRGFGFDPMFLPEGETETLGEMDPERKHAISHRSLAFEKFVKVCFD</sequence>
<dbReference type="InterPro" id="IPR002637">
    <property type="entry name" value="RdgB/HAM1"/>
</dbReference>
<comment type="function">
    <text evidence="10">Pyrophosphatase that catalyzes the hydrolysis of nucleoside triphosphates to their monophosphate derivatives, with a high preference for the non-canonical purine nucleotides XTP (xanthosine triphosphate), dITP (deoxyinosine triphosphate) and ITP. Seems to function as a house-cleaning enzyme that removes non-canonical purine nucleotides from the nucleotide pool, thus preventing their incorporation into DNA/RNA and avoiding chromosomal lesions.</text>
</comment>
<name>A0A1I0XXX2_9RHOB</name>
<comment type="catalytic activity">
    <reaction evidence="8 10">
        <text>dITP + H2O = dIMP + diphosphate + H(+)</text>
        <dbReference type="Rhea" id="RHEA:28342"/>
        <dbReference type="ChEBI" id="CHEBI:15377"/>
        <dbReference type="ChEBI" id="CHEBI:15378"/>
        <dbReference type="ChEBI" id="CHEBI:33019"/>
        <dbReference type="ChEBI" id="CHEBI:61194"/>
        <dbReference type="ChEBI" id="CHEBI:61382"/>
        <dbReference type="EC" id="3.6.1.66"/>
    </reaction>
</comment>
<feature type="binding site" evidence="10">
    <location>
        <position position="45"/>
    </location>
    <ligand>
        <name>Mg(2+)</name>
        <dbReference type="ChEBI" id="CHEBI:18420"/>
    </ligand>
</feature>
<dbReference type="AlphaFoldDB" id="A0A1I0XXX2"/>
<dbReference type="Gene3D" id="3.90.950.10">
    <property type="match status" value="1"/>
</dbReference>
<keyword evidence="12" id="KW-1185">Reference proteome</keyword>
<dbReference type="InterPro" id="IPR020922">
    <property type="entry name" value="dITP/XTP_pyrophosphatase"/>
</dbReference>
<evidence type="ECO:0000256" key="6">
    <source>
        <dbReference type="ARBA" id="ARBA00022842"/>
    </source>
</evidence>
<organism evidence="11 12">
    <name type="scientific">Poseidonocella pacifica</name>
    <dbReference type="NCBI Taxonomy" id="871651"/>
    <lineage>
        <taxon>Bacteria</taxon>
        <taxon>Pseudomonadati</taxon>
        <taxon>Pseudomonadota</taxon>
        <taxon>Alphaproteobacteria</taxon>
        <taxon>Rhodobacterales</taxon>
        <taxon>Roseobacteraceae</taxon>
        <taxon>Poseidonocella</taxon>
    </lineage>
</organism>
<dbReference type="CDD" id="cd00515">
    <property type="entry name" value="HAM1"/>
    <property type="match status" value="1"/>
</dbReference>
<keyword evidence="5 10" id="KW-0378">Hydrolase</keyword>
<keyword evidence="7 10" id="KW-0546">Nucleotide metabolism</keyword>
<proteinExistence type="inferred from homology"/>
<dbReference type="FunFam" id="3.90.950.10:FF:000001">
    <property type="entry name" value="dITP/XTP pyrophosphatase"/>
    <property type="match status" value="1"/>
</dbReference>
<feature type="binding site" evidence="10">
    <location>
        <position position="183"/>
    </location>
    <ligand>
        <name>substrate</name>
    </ligand>
</feature>
<evidence type="ECO:0000256" key="10">
    <source>
        <dbReference type="HAMAP-Rule" id="MF_01405"/>
    </source>
</evidence>
<comment type="similarity">
    <text evidence="1 10">Belongs to the HAM1 NTPase family.</text>
</comment>
<dbReference type="HAMAP" id="MF_01405">
    <property type="entry name" value="Non_canon_purine_NTPase"/>
    <property type="match status" value="1"/>
</dbReference>
<feature type="binding site" evidence="10">
    <location>
        <begin position="188"/>
        <end position="189"/>
    </location>
    <ligand>
        <name>substrate</name>
    </ligand>
</feature>
<dbReference type="GO" id="GO:0000166">
    <property type="term" value="F:nucleotide binding"/>
    <property type="evidence" value="ECO:0007669"/>
    <property type="project" value="UniProtKB-KW"/>
</dbReference>
<dbReference type="InterPro" id="IPR029001">
    <property type="entry name" value="ITPase-like_fam"/>
</dbReference>
<evidence type="ECO:0000256" key="7">
    <source>
        <dbReference type="ARBA" id="ARBA00023080"/>
    </source>
</evidence>
<dbReference type="GO" id="GO:0005829">
    <property type="term" value="C:cytosol"/>
    <property type="evidence" value="ECO:0007669"/>
    <property type="project" value="TreeGrafter"/>
</dbReference>
<feature type="binding site" evidence="10">
    <location>
        <begin position="160"/>
        <end position="163"/>
    </location>
    <ligand>
        <name>substrate</name>
    </ligand>
</feature>
<keyword evidence="6 10" id="KW-0460">Magnesium</keyword>
<feature type="binding site" evidence="10">
    <location>
        <begin position="13"/>
        <end position="18"/>
    </location>
    <ligand>
        <name>substrate</name>
    </ligand>
</feature>
<evidence type="ECO:0000256" key="3">
    <source>
        <dbReference type="ARBA" id="ARBA00022723"/>
    </source>
</evidence>
<reference evidence="11 12" key="1">
    <citation type="submission" date="2016-10" db="EMBL/GenBank/DDBJ databases">
        <authorList>
            <person name="de Groot N.N."/>
        </authorList>
    </citation>
    <scope>NUCLEOTIDE SEQUENCE [LARGE SCALE GENOMIC DNA]</scope>
    <source>
        <strain evidence="11 12">DSM 29316</strain>
    </source>
</reference>
<dbReference type="GO" id="GO:0009117">
    <property type="term" value="P:nucleotide metabolic process"/>
    <property type="evidence" value="ECO:0007669"/>
    <property type="project" value="UniProtKB-KW"/>
</dbReference>
<dbReference type="Proteomes" id="UP000198796">
    <property type="component" value="Unassembled WGS sequence"/>
</dbReference>
<gene>
    <name evidence="11" type="ORF">SAMN05421688_2525</name>
</gene>
<feature type="binding site" evidence="10">
    <location>
        <position position="74"/>
    </location>
    <ligand>
        <name>Mg(2+)</name>
        <dbReference type="ChEBI" id="CHEBI:18420"/>
    </ligand>
</feature>
<dbReference type="PANTHER" id="PTHR11067">
    <property type="entry name" value="INOSINE TRIPHOSPHATE PYROPHOSPHATASE/HAM1 PROTEIN"/>
    <property type="match status" value="1"/>
</dbReference>
<dbReference type="OrthoDB" id="9807456at2"/>
<evidence type="ECO:0000256" key="9">
    <source>
        <dbReference type="ARBA" id="ARBA00052017"/>
    </source>
</evidence>
<comment type="catalytic activity">
    <reaction evidence="9 10">
        <text>XTP + H2O = XMP + diphosphate + H(+)</text>
        <dbReference type="Rhea" id="RHEA:28610"/>
        <dbReference type="ChEBI" id="CHEBI:15377"/>
        <dbReference type="ChEBI" id="CHEBI:15378"/>
        <dbReference type="ChEBI" id="CHEBI:33019"/>
        <dbReference type="ChEBI" id="CHEBI:57464"/>
        <dbReference type="ChEBI" id="CHEBI:61314"/>
        <dbReference type="EC" id="3.6.1.66"/>
    </reaction>
</comment>
<dbReference type="STRING" id="871651.SAMN05421688_2525"/>
<evidence type="ECO:0000313" key="11">
    <source>
        <dbReference type="EMBL" id="SFB04783.1"/>
    </source>
</evidence>
<evidence type="ECO:0000256" key="2">
    <source>
        <dbReference type="ARBA" id="ARBA00011738"/>
    </source>
</evidence>
<keyword evidence="4 10" id="KW-0547">Nucleotide-binding</keyword>
<dbReference type="GO" id="GO:0017111">
    <property type="term" value="F:ribonucleoside triphosphate phosphatase activity"/>
    <property type="evidence" value="ECO:0007669"/>
    <property type="project" value="InterPro"/>
</dbReference>
<comment type="cofactor">
    <cofactor evidence="10">
        <name>Mg(2+)</name>
        <dbReference type="ChEBI" id="CHEBI:18420"/>
    </cofactor>
    <text evidence="10">Binds 1 Mg(2+) ion per subunit.</text>
</comment>
<dbReference type="SUPFAM" id="SSF52972">
    <property type="entry name" value="ITPase-like"/>
    <property type="match status" value="1"/>
</dbReference>
<dbReference type="GO" id="GO:0036222">
    <property type="term" value="F:XTP diphosphatase activity"/>
    <property type="evidence" value="ECO:0007669"/>
    <property type="project" value="UniProtKB-UniRule"/>
</dbReference>
<dbReference type="EC" id="3.6.1.66" evidence="10"/>
<feature type="binding site" evidence="10">
    <location>
        <position position="75"/>
    </location>
    <ligand>
        <name>substrate</name>
    </ligand>
</feature>
<evidence type="ECO:0000256" key="5">
    <source>
        <dbReference type="ARBA" id="ARBA00022801"/>
    </source>
</evidence>
<keyword evidence="3 10" id="KW-0479">Metal-binding</keyword>
<dbReference type="RefSeq" id="WP_092065433.1">
    <property type="nucleotide sequence ID" value="NZ_FOJU01000004.1"/>
</dbReference>
<dbReference type="GO" id="GO:0009146">
    <property type="term" value="P:purine nucleoside triphosphate catabolic process"/>
    <property type="evidence" value="ECO:0007669"/>
    <property type="project" value="UniProtKB-UniRule"/>
</dbReference>
<dbReference type="PANTHER" id="PTHR11067:SF9">
    <property type="entry name" value="INOSINE TRIPHOSPHATE PYROPHOSPHATASE"/>
    <property type="match status" value="1"/>
</dbReference>
<protein>
    <recommendedName>
        <fullName evidence="10">dITP/XTP pyrophosphatase</fullName>
        <ecNumber evidence="10">3.6.1.66</ecNumber>
    </recommendedName>
    <alternativeName>
        <fullName evidence="10">Non-canonical purine NTP pyrophosphatase</fullName>
    </alternativeName>
    <alternativeName>
        <fullName evidence="10">Non-standard purine NTP pyrophosphatase</fullName>
    </alternativeName>
    <alternativeName>
        <fullName evidence="10">Nucleoside-triphosphate diphosphatase</fullName>
    </alternativeName>
    <alternativeName>
        <fullName evidence="10">Nucleoside-triphosphate pyrophosphatase</fullName>
        <shortName evidence="10">NTPase</shortName>
    </alternativeName>
</protein>
<accession>A0A1I0XXX2</accession>
<evidence type="ECO:0000313" key="12">
    <source>
        <dbReference type="Proteomes" id="UP000198796"/>
    </source>
</evidence>
<dbReference type="GO" id="GO:0046872">
    <property type="term" value="F:metal ion binding"/>
    <property type="evidence" value="ECO:0007669"/>
    <property type="project" value="UniProtKB-KW"/>
</dbReference>
<evidence type="ECO:0000256" key="4">
    <source>
        <dbReference type="ARBA" id="ARBA00022741"/>
    </source>
</evidence>
<feature type="active site" description="Proton acceptor" evidence="10">
    <location>
        <position position="74"/>
    </location>
</feature>
<evidence type="ECO:0000256" key="8">
    <source>
        <dbReference type="ARBA" id="ARBA00051875"/>
    </source>
</evidence>
<comment type="catalytic activity">
    <reaction evidence="10">
        <text>ITP + H2O = IMP + diphosphate + H(+)</text>
        <dbReference type="Rhea" id="RHEA:29399"/>
        <dbReference type="ChEBI" id="CHEBI:15377"/>
        <dbReference type="ChEBI" id="CHEBI:15378"/>
        <dbReference type="ChEBI" id="CHEBI:33019"/>
        <dbReference type="ChEBI" id="CHEBI:58053"/>
        <dbReference type="ChEBI" id="CHEBI:61402"/>
        <dbReference type="EC" id="3.6.1.66"/>
    </reaction>
</comment>